<comment type="caution">
    <text evidence="2">The sequence shown here is derived from an EMBL/GenBank/DDBJ whole genome shotgun (WGS) entry which is preliminary data.</text>
</comment>
<gene>
    <name evidence="2" type="ORF">KSP40_PGU007846</name>
</gene>
<proteinExistence type="inferred from homology"/>
<evidence type="ECO:0000313" key="3">
    <source>
        <dbReference type="Proteomes" id="UP001412067"/>
    </source>
</evidence>
<keyword evidence="3" id="KW-1185">Reference proteome</keyword>
<organism evidence="2 3">
    <name type="scientific">Platanthera guangdongensis</name>
    <dbReference type="NCBI Taxonomy" id="2320717"/>
    <lineage>
        <taxon>Eukaryota</taxon>
        <taxon>Viridiplantae</taxon>
        <taxon>Streptophyta</taxon>
        <taxon>Embryophyta</taxon>
        <taxon>Tracheophyta</taxon>
        <taxon>Spermatophyta</taxon>
        <taxon>Magnoliopsida</taxon>
        <taxon>Liliopsida</taxon>
        <taxon>Asparagales</taxon>
        <taxon>Orchidaceae</taxon>
        <taxon>Orchidoideae</taxon>
        <taxon>Orchideae</taxon>
        <taxon>Orchidinae</taxon>
        <taxon>Platanthera</taxon>
    </lineage>
</organism>
<sequence length="144" mass="16598">MFPRGFIQRRVAGVGFRAEKKDRVVGRGRISARHRCVCSFALRERKAAATQEGKADPRHERMIADLHQNTAVGSTDITDTWEPLEEGLLPHETTRHVLMIKRYWLSQAINLEVKSQVAMRDFVYMFYYVKSMKNYSFVGSGMNS</sequence>
<dbReference type="EMBL" id="JBBWWR010000004">
    <property type="protein sequence ID" value="KAK8968728.1"/>
    <property type="molecule type" value="Genomic_DNA"/>
</dbReference>
<reference evidence="2 3" key="1">
    <citation type="journal article" date="2022" name="Nat. Plants">
        <title>Genomes of leafy and leafless Platanthera orchids illuminate the evolution of mycoheterotrophy.</title>
        <authorList>
            <person name="Li M.H."/>
            <person name="Liu K.W."/>
            <person name="Li Z."/>
            <person name="Lu H.C."/>
            <person name="Ye Q.L."/>
            <person name="Zhang D."/>
            <person name="Wang J.Y."/>
            <person name="Li Y.F."/>
            <person name="Zhong Z.M."/>
            <person name="Liu X."/>
            <person name="Yu X."/>
            <person name="Liu D.K."/>
            <person name="Tu X.D."/>
            <person name="Liu B."/>
            <person name="Hao Y."/>
            <person name="Liao X.Y."/>
            <person name="Jiang Y.T."/>
            <person name="Sun W.H."/>
            <person name="Chen J."/>
            <person name="Chen Y.Q."/>
            <person name="Ai Y."/>
            <person name="Zhai J.W."/>
            <person name="Wu S.S."/>
            <person name="Zhou Z."/>
            <person name="Hsiao Y.Y."/>
            <person name="Wu W.L."/>
            <person name="Chen Y.Y."/>
            <person name="Lin Y.F."/>
            <person name="Hsu J.L."/>
            <person name="Li C.Y."/>
            <person name="Wang Z.W."/>
            <person name="Zhao X."/>
            <person name="Zhong W.Y."/>
            <person name="Ma X.K."/>
            <person name="Ma L."/>
            <person name="Huang J."/>
            <person name="Chen G.Z."/>
            <person name="Huang M.Z."/>
            <person name="Huang L."/>
            <person name="Peng D.H."/>
            <person name="Luo Y.B."/>
            <person name="Zou S.Q."/>
            <person name="Chen S.P."/>
            <person name="Lan S."/>
            <person name="Tsai W.C."/>
            <person name="Van de Peer Y."/>
            <person name="Liu Z.J."/>
        </authorList>
    </citation>
    <scope>NUCLEOTIDE SEQUENCE [LARGE SCALE GENOMIC DNA]</scope>
    <source>
        <strain evidence="2">Lor288</strain>
    </source>
</reference>
<accession>A0ABR2MWY4</accession>
<name>A0ABR2MWY4_9ASPA</name>
<protein>
    <submittedName>
        <fullName evidence="2">Uncharacterized protein</fullName>
    </submittedName>
</protein>
<dbReference type="Proteomes" id="UP001412067">
    <property type="component" value="Unassembled WGS sequence"/>
</dbReference>
<dbReference type="InterPro" id="IPR051958">
    <property type="entry name" value="Alba-like_NAB"/>
</dbReference>
<evidence type="ECO:0000313" key="2">
    <source>
        <dbReference type="EMBL" id="KAK8968728.1"/>
    </source>
</evidence>
<dbReference type="PANTHER" id="PTHR13516">
    <property type="entry name" value="RIBONUCLEASE P SUBUNIT P25"/>
    <property type="match status" value="1"/>
</dbReference>
<evidence type="ECO:0000256" key="1">
    <source>
        <dbReference type="ARBA" id="ARBA00008018"/>
    </source>
</evidence>
<comment type="similarity">
    <text evidence="1">Belongs to the histone-like Alba family.</text>
</comment>
<dbReference type="PANTHER" id="PTHR13516:SF4">
    <property type="entry name" value="FI09323P"/>
    <property type="match status" value="1"/>
</dbReference>